<dbReference type="PROSITE" id="PS51212">
    <property type="entry name" value="WSC"/>
    <property type="match status" value="1"/>
</dbReference>
<dbReference type="SMART" id="SM00321">
    <property type="entry name" value="WSC"/>
    <property type="match status" value="1"/>
</dbReference>
<proteinExistence type="predicted"/>
<dbReference type="InterPro" id="IPR002889">
    <property type="entry name" value="WSC_carb-bd"/>
</dbReference>
<keyword evidence="4" id="KW-1185">Reference proteome</keyword>
<feature type="compositionally biased region" description="Polar residues" evidence="1">
    <location>
        <begin position="172"/>
        <end position="185"/>
    </location>
</feature>
<dbReference type="AlphaFoldDB" id="W7MJZ1"/>
<dbReference type="EMBL" id="DS022248">
    <property type="protein sequence ID" value="EWG44992.1"/>
    <property type="molecule type" value="Genomic_DNA"/>
</dbReference>
<feature type="domain" description="WSC" evidence="2">
    <location>
        <begin position="221"/>
        <end position="313"/>
    </location>
</feature>
<name>W7MJZ1_GIBM7</name>
<dbReference type="EMBL" id="CM000579">
    <property type="protein sequence ID" value="EWG44992.1"/>
    <property type="molecule type" value="Genomic_DNA"/>
</dbReference>
<dbReference type="Proteomes" id="UP000009096">
    <property type="component" value="Chromosome 2"/>
</dbReference>
<dbReference type="RefSeq" id="XP_018751183.1">
    <property type="nucleotide sequence ID" value="XM_018894174.1"/>
</dbReference>
<feature type="compositionally biased region" description="Low complexity" evidence="1">
    <location>
        <begin position="187"/>
        <end position="210"/>
    </location>
</feature>
<sequence length="566" mass="59044">MPFSIPSNIWDPFFPVGPLFLVVSSVVYDSDFDRKRAEASDCVLEVLANGVVVAVEPINSSSQGSVEISSNPFRASWEVEFTYRQTCGSSSRVVGAIVNNVVAKLAPEGATATPIPSIPIRTEPVTGTNSEGATTNSDGETVVPTGTNSEGATTNSEGETIFLTETTSETVAGTNSEGATTSSYGETAITPGTATETTTGTASSTSSTATSRARFPGDIGVFSLFGCVGSTAGFPSFTLAQSSEFMDLETCADLCTGRAYFGVYDTACYCGDVIDAADTSRVTLDLCDIECPGDDTQFCGGDAPIAKLHRRQNVPNSRLTVKAAAKAAVTITDSVTQTVTDQETVITTYTTTVTGASSTVTQAVTATLVCFAGKYYSSSSSEVTVYIFIDINGSDCDNQWVYISEPCSCAGGQRYVPKFCSKGSCSGITLYKLQQCHDWFNYSNFFVASDCDTCTQGNIMYQPWEDSWGTPDNCNGDVPVCKGYECPSQHNGDANNGPKNGFNRGSQPNSNGGFSSGSSSGSGQSPNGSNGSSPKDTEPSVVPVISGAGKQAIGMLSLLAAIAALF</sequence>
<dbReference type="OrthoDB" id="5100676at2759"/>
<dbReference type="VEuPathDB" id="FungiDB:FVEG_05944"/>
<accession>W7MJZ1</accession>
<feature type="region of interest" description="Disordered" evidence="1">
    <location>
        <begin position="493"/>
        <end position="542"/>
    </location>
</feature>
<organism evidence="3 4">
    <name type="scientific">Gibberella moniliformis (strain M3125 / FGSC 7600)</name>
    <name type="common">Maize ear and stalk rot fungus</name>
    <name type="synonym">Fusarium verticillioides</name>
    <dbReference type="NCBI Taxonomy" id="334819"/>
    <lineage>
        <taxon>Eukaryota</taxon>
        <taxon>Fungi</taxon>
        <taxon>Dikarya</taxon>
        <taxon>Ascomycota</taxon>
        <taxon>Pezizomycotina</taxon>
        <taxon>Sordariomycetes</taxon>
        <taxon>Hypocreomycetidae</taxon>
        <taxon>Hypocreales</taxon>
        <taxon>Nectriaceae</taxon>
        <taxon>Fusarium</taxon>
        <taxon>Fusarium fujikuroi species complex</taxon>
    </lineage>
</organism>
<feature type="region of interest" description="Disordered" evidence="1">
    <location>
        <begin position="172"/>
        <end position="210"/>
    </location>
</feature>
<evidence type="ECO:0000313" key="3">
    <source>
        <dbReference type="EMBL" id="EWG44992.1"/>
    </source>
</evidence>
<reference evidence="3 4" key="1">
    <citation type="journal article" date="2010" name="Nature">
        <title>Comparative genomics reveals mobile pathogenicity chromosomes in Fusarium.</title>
        <authorList>
            <person name="Ma L.J."/>
            <person name="van der Does H.C."/>
            <person name="Borkovich K.A."/>
            <person name="Coleman J.J."/>
            <person name="Daboussi M.J."/>
            <person name="Di Pietro A."/>
            <person name="Dufresne M."/>
            <person name="Freitag M."/>
            <person name="Grabherr M."/>
            <person name="Henrissat B."/>
            <person name="Houterman P.M."/>
            <person name="Kang S."/>
            <person name="Shim W.B."/>
            <person name="Woloshuk C."/>
            <person name="Xie X."/>
            <person name="Xu J.R."/>
            <person name="Antoniw J."/>
            <person name="Baker S.E."/>
            <person name="Bluhm B.H."/>
            <person name="Breakspear A."/>
            <person name="Brown D.W."/>
            <person name="Butchko R.A."/>
            <person name="Chapman S."/>
            <person name="Coulson R."/>
            <person name="Coutinho P.M."/>
            <person name="Danchin E.G."/>
            <person name="Diener A."/>
            <person name="Gale L.R."/>
            <person name="Gardiner D.M."/>
            <person name="Goff S."/>
            <person name="Hammond-Kosack K.E."/>
            <person name="Hilburn K."/>
            <person name="Hua-Van A."/>
            <person name="Jonkers W."/>
            <person name="Kazan K."/>
            <person name="Kodira C.D."/>
            <person name="Koehrsen M."/>
            <person name="Kumar L."/>
            <person name="Lee Y.H."/>
            <person name="Li L."/>
            <person name="Manners J.M."/>
            <person name="Miranda-Saavedra D."/>
            <person name="Mukherjee M."/>
            <person name="Park G."/>
            <person name="Park J."/>
            <person name="Park S.Y."/>
            <person name="Proctor R.H."/>
            <person name="Regev A."/>
            <person name="Ruiz-Roldan M.C."/>
            <person name="Sain D."/>
            <person name="Sakthikumar S."/>
            <person name="Sykes S."/>
            <person name="Schwartz D.C."/>
            <person name="Turgeon B.G."/>
            <person name="Wapinski I."/>
            <person name="Yoder O."/>
            <person name="Young S."/>
            <person name="Zeng Q."/>
            <person name="Zhou S."/>
            <person name="Galagan J."/>
            <person name="Cuomo C.A."/>
            <person name="Kistler H.C."/>
            <person name="Rep M."/>
        </authorList>
    </citation>
    <scope>NUCLEOTIDE SEQUENCE [LARGE SCALE GENOMIC DNA]</scope>
    <source>
        <strain evidence="4">M3125 / FGSC 7600</strain>
    </source>
</reference>
<dbReference type="Pfam" id="PF01822">
    <property type="entry name" value="WSC"/>
    <property type="match status" value="1"/>
</dbReference>
<protein>
    <recommendedName>
        <fullName evidence="2">WSC domain-containing protein</fullName>
    </recommendedName>
</protein>
<dbReference type="eggNOG" id="ENOG502QQ7T">
    <property type="taxonomic scope" value="Eukaryota"/>
</dbReference>
<dbReference type="HOGENOM" id="CLU_402257_0_0_1"/>
<feature type="compositionally biased region" description="Polar residues" evidence="1">
    <location>
        <begin position="125"/>
        <end position="155"/>
    </location>
</feature>
<evidence type="ECO:0000259" key="2">
    <source>
        <dbReference type="PROSITE" id="PS51212"/>
    </source>
</evidence>
<feature type="region of interest" description="Disordered" evidence="1">
    <location>
        <begin position="115"/>
        <end position="155"/>
    </location>
</feature>
<evidence type="ECO:0000313" key="4">
    <source>
        <dbReference type="Proteomes" id="UP000009096"/>
    </source>
</evidence>
<dbReference type="KEGG" id="fvr:FVEG_05944"/>
<gene>
    <name evidence="3" type="ORF">FVEG_05944</name>
</gene>
<feature type="compositionally biased region" description="Low complexity" evidence="1">
    <location>
        <begin position="505"/>
        <end position="534"/>
    </location>
</feature>
<evidence type="ECO:0000256" key="1">
    <source>
        <dbReference type="SAM" id="MobiDB-lite"/>
    </source>
</evidence>
<dbReference type="GeneID" id="30063888"/>